<dbReference type="EMBL" id="SKCS01000409">
    <property type="protein sequence ID" value="TNN08398.1"/>
    <property type="molecule type" value="Genomic_DNA"/>
</dbReference>
<gene>
    <name evidence="2" type="ORF">EWB00_007021</name>
</gene>
<name>A0A4Z2CWA1_SCHJA</name>
<feature type="region of interest" description="Disordered" evidence="1">
    <location>
        <begin position="204"/>
        <end position="231"/>
    </location>
</feature>
<comment type="caution">
    <text evidence="2">The sequence shown here is derived from an EMBL/GenBank/DDBJ whole genome shotgun (WGS) entry which is preliminary data.</text>
</comment>
<feature type="non-terminal residue" evidence="2">
    <location>
        <position position="297"/>
    </location>
</feature>
<feature type="compositionally biased region" description="Polar residues" evidence="1">
    <location>
        <begin position="217"/>
        <end position="229"/>
    </location>
</feature>
<evidence type="ECO:0000313" key="3">
    <source>
        <dbReference type="Proteomes" id="UP000311919"/>
    </source>
</evidence>
<feature type="compositionally biased region" description="Low complexity" evidence="1">
    <location>
        <begin position="204"/>
        <end position="216"/>
    </location>
</feature>
<organism evidence="2 3">
    <name type="scientific">Schistosoma japonicum</name>
    <name type="common">Blood fluke</name>
    <dbReference type="NCBI Taxonomy" id="6182"/>
    <lineage>
        <taxon>Eukaryota</taxon>
        <taxon>Metazoa</taxon>
        <taxon>Spiralia</taxon>
        <taxon>Lophotrochozoa</taxon>
        <taxon>Platyhelminthes</taxon>
        <taxon>Trematoda</taxon>
        <taxon>Digenea</taxon>
        <taxon>Strigeidida</taxon>
        <taxon>Schistosomatoidea</taxon>
        <taxon>Schistosomatidae</taxon>
        <taxon>Schistosoma</taxon>
    </lineage>
</organism>
<proteinExistence type="predicted"/>
<dbReference type="AlphaFoldDB" id="A0A4Z2CWA1"/>
<protein>
    <submittedName>
        <fullName evidence="2">Uncharacterized protein</fullName>
    </submittedName>
</protein>
<dbReference type="Proteomes" id="UP000311919">
    <property type="component" value="Unassembled WGS sequence"/>
</dbReference>
<reference evidence="2 3" key="1">
    <citation type="submission" date="2019-03" db="EMBL/GenBank/DDBJ databases">
        <title>An improved genome assembly of the fluke Schistosoma japonicum.</title>
        <authorList>
            <person name="Hu W."/>
            <person name="Luo F."/>
            <person name="Yin M."/>
            <person name="Mo X."/>
            <person name="Sun C."/>
            <person name="Wu Q."/>
            <person name="Zhu B."/>
            <person name="Xiang M."/>
            <person name="Wang J."/>
            <person name="Wang Y."/>
            <person name="Zhang T."/>
            <person name="Xu B."/>
            <person name="Zheng H."/>
            <person name="Feng Z."/>
        </authorList>
    </citation>
    <scope>NUCLEOTIDE SEQUENCE [LARGE SCALE GENOMIC DNA]</scope>
    <source>
        <strain evidence="2">HuSjv2</strain>
        <tissue evidence="2">Worms</tissue>
    </source>
</reference>
<evidence type="ECO:0000256" key="1">
    <source>
        <dbReference type="SAM" id="MobiDB-lite"/>
    </source>
</evidence>
<accession>A0A4Z2CWA1</accession>
<evidence type="ECO:0000313" key="2">
    <source>
        <dbReference type="EMBL" id="TNN08398.1"/>
    </source>
</evidence>
<sequence>MTIIETLLPGIQSFLDVDLGSIHLPPNVEEKRKIFLERIEVLSFGPVPSLPESNFTTTSTVTANTTTATNNLTVLQKRPLSSIARFFSNKRYSLPPTINYSSSSSAFLDSFKTPIPTPSISSDKRYSQVPDVLQSSSGHSINRISCESSDKSIRSFNRRNSLAIAPFSVSPIPPPLPPKKSQFRKLFSKLEDPYELPKHTVVTTKSGTTDTSSSTTAPIRSKSSITSESEPLCRKKQFNRLSLSPQLEIIQDKTNSNIPEDRLIDSQDDNTTVRELTTTSCTGVSDITDSIEPDSTL</sequence>
<dbReference type="OrthoDB" id="10650366at2759"/>
<keyword evidence="3" id="KW-1185">Reference proteome</keyword>